<sequence length="408" mass="45734">MILEKISQNRALKTVIVVEMNFVMKSYQEMKRTICRITWDITRRCAFLVAPKCAGRAVRNDESLGLKFCESLSECGPNEFCDTDTHANAKPDVITNLGICCQYDCSKEAIASQKMADTSQKAFAIVTSKSEQCSGDHSCSDSGGLCINASDQSEANYPQFKNATTYRLCCSFQAKETGDLYPCKYGDALSSGETIITCTTDNECNRGQADSVAKCPDEYTYMRTELECEKPRDCMKGQVDESGAEERALCAEYFERNVAQKKRCCPIGQNVKAYCTRRKCSTLSDCNAGQYCEPSKKVCCYIGEMKLDGSQHEKGEICQGPCSDKEVFGKKIPRYCVRLKSDEESGLCFVSPYLRVKDRDRTVNPVYKAVFIISVILTVVFAFLAVIMFVNYRSKNFCDKYTPKKKVI</sequence>
<protein>
    <recommendedName>
        <fullName evidence="4">Domain of unknown function DX domain-containing protein</fullName>
    </recommendedName>
</protein>
<accession>A0A3P7LCI5</accession>
<evidence type="ECO:0008006" key="4">
    <source>
        <dbReference type="Google" id="ProtNLM"/>
    </source>
</evidence>
<proteinExistence type="predicted"/>
<dbReference type="AlphaFoldDB" id="A0A3P7LCI5"/>
<name>A0A3P7LCI5_STRVU</name>
<dbReference type="EMBL" id="UYYB01097868">
    <property type="protein sequence ID" value="VDM76848.1"/>
    <property type="molecule type" value="Genomic_DNA"/>
</dbReference>
<keyword evidence="1" id="KW-0812">Transmembrane</keyword>
<keyword evidence="1" id="KW-1133">Transmembrane helix</keyword>
<evidence type="ECO:0000256" key="1">
    <source>
        <dbReference type="SAM" id="Phobius"/>
    </source>
</evidence>
<dbReference type="Proteomes" id="UP000270094">
    <property type="component" value="Unassembled WGS sequence"/>
</dbReference>
<evidence type="ECO:0000313" key="2">
    <source>
        <dbReference type="EMBL" id="VDM76848.1"/>
    </source>
</evidence>
<organism evidence="2 3">
    <name type="scientific">Strongylus vulgaris</name>
    <name type="common">Blood worm</name>
    <dbReference type="NCBI Taxonomy" id="40348"/>
    <lineage>
        <taxon>Eukaryota</taxon>
        <taxon>Metazoa</taxon>
        <taxon>Ecdysozoa</taxon>
        <taxon>Nematoda</taxon>
        <taxon>Chromadorea</taxon>
        <taxon>Rhabditida</taxon>
        <taxon>Rhabditina</taxon>
        <taxon>Rhabditomorpha</taxon>
        <taxon>Strongyloidea</taxon>
        <taxon>Strongylidae</taxon>
        <taxon>Strongylus</taxon>
    </lineage>
</organism>
<gene>
    <name evidence="2" type="ORF">SVUK_LOCUS11846</name>
</gene>
<evidence type="ECO:0000313" key="3">
    <source>
        <dbReference type="Proteomes" id="UP000270094"/>
    </source>
</evidence>
<keyword evidence="3" id="KW-1185">Reference proteome</keyword>
<feature type="transmembrane region" description="Helical" evidence="1">
    <location>
        <begin position="369"/>
        <end position="390"/>
    </location>
</feature>
<reference evidence="2 3" key="1">
    <citation type="submission" date="2018-11" db="EMBL/GenBank/DDBJ databases">
        <authorList>
            <consortium name="Pathogen Informatics"/>
        </authorList>
    </citation>
    <scope>NUCLEOTIDE SEQUENCE [LARGE SCALE GENOMIC DNA]</scope>
</reference>
<keyword evidence="1" id="KW-0472">Membrane</keyword>
<dbReference type="OrthoDB" id="5804126at2759"/>